<dbReference type="AlphaFoldDB" id="A0A9P7FMJ3"/>
<evidence type="ECO:0000313" key="1">
    <source>
        <dbReference type="EMBL" id="KAG5633334.1"/>
    </source>
</evidence>
<accession>A0A9P7FMJ3</accession>
<comment type="caution">
    <text evidence="1">The sequence shown here is derived from an EMBL/GenBank/DDBJ whole genome shotgun (WGS) entry which is preliminary data.</text>
</comment>
<name>A0A9P7FMJ3_9AGAR</name>
<dbReference type="Proteomes" id="UP000717328">
    <property type="component" value="Unassembled WGS sequence"/>
</dbReference>
<proteinExistence type="predicted"/>
<protein>
    <submittedName>
        <fullName evidence="1">Uncharacterized protein</fullName>
    </submittedName>
</protein>
<dbReference type="EMBL" id="JABCKI010008137">
    <property type="protein sequence ID" value="KAG5633334.1"/>
    <property type="molecule type" value="Genomic_DNA"/>
</dbReference>
<evidence type="ECO:0000313" key="2">
    <source>
        <dbReference type="Proteomes" id="UP000717328"/>
    </source>
</evidence>
<keyword evidence="2" id="KW-1185">Reference proteome</keyword>
<sequence>MFKLFKNNSLDSSITHAIDTSIEKLETYLAKTRNTCVYAITLMLNPTIKLKWLKENWLPAEVNKAKNWLHQS</sequence>
<gene>
    <name evidence="1" type="ORF">H0H81_008637</name>
</gene>
<reference evidence="1" key="1">
    <citation type="submission" date="2021-02" db="EMBL/GenBank/DDBJ databases">
        <authorList>
            <person name="Nieuwenhuis M."/>
            <person name="Van De Peppel L.J.J."/>
        </authorList>
    </citation>
    <scope>NUCLEOTIDE SEQUENCE</scope>
    <source>
        <strain evidence="1">D49</strain>
    </source>
</reference>
<feature type="non-terminal residue" evidence="1">
    <location>
        <position position="72"/>
    </location>
</feature>
<dbReference type="OrthoDB" id="3262464at2759"/>
<reference evidence="1" key="2">
    <citation type="submission" date="2021-10" db="EMBL/GenBank/DDBJ databases">
        <title>Phylogenomics reveals ancestral predisposition of the termite-cultivated fungus Termitomyces towards a domesticated lifestyle.</title>
        <authorList>
            <person name="Auxier B."/>
            <person name="Grum-Grzhimaylo A."/>
            <person name="Cardenas M.E."/>
            <person name="Lodge J.D."/>
            <person name="Laessoe T."/>
            <person name="Pedersen O."/>
            <person name="Smith M.E."/>
            <person name="Kuyper T.W."/>
            <person name="Franco-Molano E.A."/>
            <person name="Baroni T.J."/>
            <person name="Aanen D.K."/>
        </authorList>
    </citation>
    <scope>NUCLEOTIDE SEQUENCE</scope>
    <source>
        <strain evidence="1">D49</strain>
    </source>
</reference>
<organism evidence="1 2">
    <name type="scientific">Sphagnurus paluster</name>
    <dbReference type="NCBI Taxonomy" id="117069"/>
    <lineage>
        <taxon>Eukaryota</taxon>
        <taxon>Fungi</taxon>
        <taxon>Dikarya</taxon>
        <taxon>Basidiomycota</taxon>
        <taxon>Agaricomycotina</taxon>
        <taxon>Agaricomycetes</taxon>
        <taxon>Agaricomycetidae</taxon>
        <taxon>Agaricales</taxon>
        <taxon>Tricholomatineae</taxon>
        <taxon>Lyophyllaceae</taxon>
        <taxon>Sphagnurus</taxon>
    </lineage>
</organism>